<reference evidence="3" key="1">
    <citation type="submission" date="2022-11" db="UniProtKB">
        <authorList>
            <consortium name="WormBaseParasite"/>
        </authorList>
    </citation>
    <scope>IDENTIFICATION</scope>
</reference>
<evidence type="ECO:0000256" key="1">
    <source>
        <dbReference type="SAM" id="MobiDB-lite"/>
    </source>
</evidence>
<sequence length="75" mass="8561">MAFLPQNNVNLLSSVFVFSTSTTTITIEREMTENRTEEVYGPEIPSQAMNRHRKYSQSSVNSQGESRQANDTAWF</sequence>
<feature type="compositionally biased region" description="Polar residues" evidence="1">
    <location>
        <begin position="56"/>
        <end position="75"/>
    </location>
</feature>
<feature type="region of interest" description="Disordered" evidence="1">
    <location>
        <begin position="33"/>
        <end position="75"/>
    </location>
</feature>
<protein>
    <submittedName>
        <fullName evidence="3">Secreted protein</fullName>
    </submittedName>
</protein>
<dbReference type="WBParaSite" id="PSU_v2.g17209.t1">
    <property type="protein sequence ID" value="PSU_v2.g17209.t1"/>
    <property type="gene ID" value="PSU_v2.g17209"/>
</dbReference>
<evidence type="ECO:0000313" key="3">
    <source>
        <dbReference type="WBParaSite" id="PSU_v2.g17209.t1"/>
    </source>
</evidence>
<dbReference type="AlphaFoldDB" id="A0A914YIS0"/>
<organism evidence="2 3">
    <name type="scientific">Panagrolaimus superbus</name>
    <dbReference type="NCBI Taxonomy" id="310955"/>
    <lineage>
        <taxon>Eukaryota</taxon>
        <taxon>Metazoa</taxon>
        <taxon>Ecdysozoa</taxon>
        <taxon>Nematoda</taxon>
        <taxon>Chromadorea</taxon>
        <taxon>Rhabditida</taxon>
        <taxon>Tylenchina</taxon>
        <taxon>Panagrolaimomorpha</taxon>
        <taxon>Panagrolaimoidea</taxon>
        <taxon>Panagrolaimidae</taxon>
        <taxon>Panagrolaimus</taxon>
    </lineage>
</organism>
<proteinExistence type="predicted"/>
<name>A0A914YIS0_9BILA</name>
<evidence type="ECO:0000313" key="2">
    <source>
        <dbReference type="Proteomes" id="UP000887577"/>
    </source>
</evidence>
<accession>A0A914YIS0</accession>
<dbReference type="Proteomes" id="UP000887577">
    <property type="component" value="Unplaced"/>
</dbReference>
<keyword evidence="2" id="KW-1185">Reference proteome</keyword>